<evidence type="ECO:0000256" key="1">
    <source>
        <dbReference type="SAM" id="MobiDB-lite"/>
    </source>
</evidence>
<accession>A0ABP1CTQ6</accession>
<gene>
    <name evidence="2" type="ORF">GFSPODELE1_LOCUS2035</name>
</gene>
<dbReference type="EMBL" id="OZ037953">
    <property type="protein sequence ID" value="CAL1698179.1"/>
    <property type="molecule type" value="Genomic_DNA"/>
</dbReference>
<evidence type="ECO:0000313" key="3">
    <source>
        <dbReference type="Proteomes" id="UP001497453"/>
    </source>
</evidence>
<sequence length="103" mass="11684">MITAVWRARTIRRQESYQAGHQNSKSKSAKRHSNSFDFNPLKLAFAFQRHQPLLFSSNRYSLDFGCSRAGSSNVSVPLGRTGNYGVRHKEILVLKSVQWPAFG</sequence>
<evidence type="ECO:0008006" key="4">
    <source>
        <dbReference type="Google" id="ProtNLM"/>
    </source>
</evidence>
<feature type="region of interest" description="Disordered" evidence="1">
    <location>
        <begin position="14"/>
        <end position="33"/>
    </location>
</feature>
<feature type="compositionally biased region" description="Polar residues" evidence="1">
    <location>
        <begin position="16"/>
        <end position="26"/>
    </location>
</feature>
<reference evidence="3" key="1">
    <citation type="submission" date="2024-04" db="EMBL/GenBank/DDBJ databases">
        <authorList>
            <person name="Shaw F."/>
            <person name="Minotto A."/>
        </authorList>
    </citation>
    <scope>NUCLEOTIDE SEQUENCE [LARGE SCALE GENOMIC DNA]</scope>
</reference>
<name>A0ABP1CTQ6_9APHY</name>
<keyword evidence="3" id="KW-1185">Reference proteome</keyword>
<protein>
    <recommendedName>
        <fullName evidence="4">Ribosomal protein L2</fullName>
    </recommendedName>
</protein>
<proteinExistence type="predicted"/>
<evidence type="ECO:0000313" key="2">
    <source>
        <dbReference type="EMBL" id="CAL1698179.1"/>
    </source>
</evidence>
<dbReference type="Proteomes" id="UP001497453">
    <property type="component" value="Chromosome 10"/>
</dbReference>
<organism evidence="2 3">
    <name type="scientific">Somion occarium</name>
    <dbReference type="NCBI Taxonomy" id="3059160"/>
    <lineage>
        <taxon>Eukaryota</taxon>
        <taxon>Fungi</taxon>
        <taxon>Dikarya</taxon>
        <taxon>Basidiomycota</taxon>
        <taxon>Agaricomycotina</taxon>
        <taxon>Agaricomycetes</taxon>
        <taxon>Polyporales</taxon>
        <taxon>Cerrenaceae</taxon>
        <taxon>Somion</taxon>
    </lineage>
</organism>